<dbReference type="OrthoDB" id="3182995at2759"/>
<dbReference type="InterPro" id="IPR011009">
    <property type="entry name" value="Kinase-like_dom_sf"/>
</dbReference>
<dbReference type="Gene3D" id="1.10.510.10">
    <property type="entry name" value="Transferase(Phosphotransferase) domain 1"/>
    <property type="match status" value="1"/>
</dbReference>
<dbReference type="GO" id="GO:0005524">
    <property type="term" value="F:ATP binding"/>
    <property type="evidence" value="ECO:0007669"/>
    <property type="project" value="InterPro"/>
</dbReference>
<dbReference type="SUPFAM" id="SSF56112">
    <property type="entry name" value="Protein kinase-like (PK-like)"/>
    <property type="match status" value="1"/>
</dbReference>
<sequence length="221" mass="25106">MSEVVFKIFQESLFPKTDEGEGALSGIDLAQKEARAYRAMKSLQGTDVPVSYGFHKALVCYHRGEYEPCFIHILQFIPLSPLNCILSPLTDDTISSLLDSFIPSLHRIHQCGIAHNDLDLANVLVQTASESPQIISNVYFIDFAIVIGILSLLRVHDPAGSVLRWYKQHYEESCATMFRNVRLKEMPKKTKPFGIYPEGTKRFRDIVSESHWVKLGIEQYD</sequence>
<evidence type="ECO:0000313" key="2">
    <source>
        <dbReference type="EMBL" id="THU90866.1"/>
    </source>
</evidence>
<feature type="domain" description="Protein kinase" evidence="1">
    <location>
        <begin position="1"/>
        <end position="221"/>
    </location>
</feature>
<dbReference type="Gene3D" id="3.30.200.20">
    <property type="entry name" value="Phosphorylase Kinase, domain 1"/>
    <property type="match status" value="1"/>
</dbReference>
<dbReference type="PROSITE" id="PS50011">
    <property type="entry name" value="PROTEIN_KINASE_DOM"/>
    <property type="match status" value="1"/>
</dbReference>
<proteinExistence type="predicted"/>
<evidence type="ECO:0000259" key="1">
    <source>
        <dbReference type="PROSITE" id="PS50011"/>
    </source>
</evidence>
<dbReference type="InterPro" id="IPR000719">
    <property type="entry name" value="Prot_kinase_dom"/>
</dbReference>
<gene>
    <name evidence="2" type="ORF">K435DRAFT_863951</name>
</gene>
<accession>A0A4S8LND7</accession>
<evidence type="ECO:0000313" key="3">
    <source>
        <dbReference type="Proteomes" id="UP000297245"/>
    </source>
</evidence>
<dbReference type="AlphaFoldDB" id="A0A4S8LND7"/>
<organism evidence="2 3">
    <name type="scientific">Dendrothele bispora (strain CBS 962.96)</name>
    <dbReference type="NCBI Taxonomy" id="1314807"/>
    <lineage>
        <taxon>Eukaryota</taxon>
        <taxon>Fungi</taxon>
        <taxon>Dikarya</taxon>
        <taxon>Basidiomycota</taxon>
        <taxon>Agaricomycotina</taxon>
        <taxon>Agaricomycetes</taxon>
        <taxon>Agaricomycetidae</taxon>
        <taxon>Agaricales</taxon>
        <taxon>Agaricales incertae sedis</taxon>
        <taxon>Dendrothele</taxon>
    </lineage>
</organism>
<dbReference type="Proteomes" id="UP000297245">
    <property type="component" value="Unassembled WGS sequence"/>
</dbReference>
<dbReference type="GO" id="GO:0004672">
    <property type="term" value="F:protein kinase activity"/>
    <property type="evidence" value="ECO:0007669"/>
    <property type="project" value="InterPro"/>
</dbReference>
<keyword evidence="3" id="KW-1185">Reference proteome</keyword>
<name>A0A4S8LND7_DENBC</name>
<reference evidence="2 3" key="1">
    <citation type="journal article" date="2019" name="Nat. Ecol. Evol.">
        <title>Megaphylogeny resolves global patterns of mushroom evolution.</title>
        <authorList>
            <person name="Varga T."/>
            <person name="Krizsan K."/>
            <person name="Foldi C."/>
            <person name="Dima B."/>
            <person name="Sanchez-Garcia M."/>
            <person name="Sanchez-Ramirez S."/>
            <person name="Szollosi G.J."/>
            <person name="Szarkandi J.G."/>
            <person name="Papp V."/>
            <person name="Albert L."/>
            <person name="Andreopoulos W."/>
            <person name="Angelini C."/>
            <person name="Antonin V."/>
            <person name="Barry K.W."/>
            <person name="Bougher N.L."/>
            <person name="Buchanan P."/>
            <person name="Buyck B."/>
            <person name="Bense V."/>
            <person name="Catcheside P."/>
            <person name="Chovatia M."/>
            <person name="Cooper J."/>
            <person name="Damon W."/>
            <person name="Desjardin D."/>
            <person name="Finy P."/>
            <person name="Geml J."/>
            <person name="Haridas S."/>
            <person name="Hughes K."/>
            <person name="Justo A."/>
            <person name="Karasinski D."/>
            <person name="Kautmanova I."/>
            <person name="Kiss B."/>
            <person name="Kocsube S."/>
            <person name="Kotiranta H."/>
            <person name="LaButti K.M."/>
            <person name="Lechner B.E."/>
            <person name="Liimatainen K."/>
            <person name="Lipzen A."/>
            <person name="Lukacs Z."/>
            <person name="Mihaltcheva S."/>
            <person name="Morgado L.N."/>
            <person name="Niskanen T."/>
            <person name="Noordeloos M.E."/>
            <person name="Ohm R.A."/>
            <person name="Ortiz-Santana B."/>
            <person name="Ovrebo C."/>
            <person name="Racz N."/>
            <person name="Riley R."/>
            <person name="Savchenko A."/>
            <person name="Shiryaev A."/>
            <person name="Soop K."/>
            <person name="Spirin V."/>
            <person name="Szebenyi C."/>
            <person name="Tomsovsky M."/>
            <person name="Tulloss R.E."/>
            <person name="Uehling J."/>
            <person name="Grigoriev I.V."/>
            <person name="Vagvolgyi C."/>
            <person name="Papp T."/>
            <person name="Martin F.M."/>
            <person name="Miettinen O."/>
            <person name="Hibbett D.S."/>
            <person name="Nagy L.G."/>
        </authorList>
    </citation>
    <scope>NUCLEOTIDE SEQUENCE [LARGE SCALE GENOMIC DNA]</scope>
    <source>
        <strain evidence="2 3">CBS 962.96</strain>
    </source>
</reference>
<dbReference type="EMBL" id="ML179323">
    <property type="protein sequence ID" value="THU90866.1"/>
    <property type="molecule type" value="Genomic_DNA"/>
</dbReference>
<protein>
    <recommendedName>
        <fullName evidence="1">Protein kinase domain-containing protein</fullName>
    </recommendedName>
</protein>